<evidence type="ECO:0000256" key="5">
    <source>
        <dbReference type="ARBA" id="ARBA00022519"/>
    </source>
</evidence>
<protein>
    <submittedName>
        <fullName evidence="12">Type II secretion system F family protein</fullName>
    </submittedName>
</protein>
<dbReference type="EMBL" id="CP051487">
    <property type="protein sequence ID" value="QJC81717.1"/>
    <property type="molecule type" value="Genomic_DNA"/>
</dbReference>
<dbReference type="GO" id="GO:0005886">
    <property type="term" value="C:plasma membrane"/>
    <property type="evidence" value="ECO:0007669"/>
    <property type="project" value="UniProtKB-SubCell"/>
</dbReference>
<dbReference type="KEGG" id="pum:HGP31_26755"/>
<feature type="transmembrane region" description="Helical" evidence="10">
    <location>
        <begin position="170"/>
        <end position="190"/>
    </location>
</feature>
<dbReference type="PANTHER" id="PTHR30012">
    <property type="entry name" value="GENERAL SECRETION PATHWAY PROTEIN"/>
    <property type="match status" value="1"/>
</dbReference>
<keyword evidence="6 9" id="KW-0812">Transmembrane</keyword>
<comment type="similarity">
    <text evidence="2 9">Belongs to the GSP F family.</text>
</comment>
<proteinExistence type="inferred from homology"/>
<feature type="transmembrane region" description="Helical" evidence="10">
    <location>
        <begin position="378"/>
        <end position="398"/>
    </location>
</feature>
<dbReference type="FunFam" id="1.20.81.30:FF:000001">
    <property type="entry name" value="Type II secretion system protein F"/>
    <property type="match status" value="2"/>
</dbReference>
<feature type="domain" description="Type II secretion system protein GspF" evidence="11">
    <location>
        <begin position="71"/>
        <end position="194"/>
    </location>
</feature>
<evidence type="ECO:0000256" key="6">
    <source>
        <dbReference type="ARBA" id="ARBA00022692"/>
    </source>
</evidence>
<dbReference type="InterPro" id="IPR042094">
    <property type="entry name" value="T2SS_GspF_sf"/>
</dbReference>
<dbReference type="InterPro" id="IPR001992">
    <property type="entry name" value="T2SS_GspF/T4SS_PilC_CS"/>
</dbReference>
<dbReference type="AlphaFoldDB" id="A0AAE7DGA3"/>
<evidence type="ECO:0000256" key="8">
    <source>
        <dbReference type="ARBA" id="ARBA00023136"/>
    </source>
</evidence>
<dbReference type="Proteomes" id="UP000501367">
    <property type="component" value="Chromosome"/>
</dbReference>
<keyword evidence="7 10" id="KW-1133">Transmembrane helix</keyword>
<evidence type="ECO:0000256" key="3">
    <source>
        <dbReference type="ARBA" id="ARBA00022448"/>
    </source>
</evidence>
<name>A0AAE7DGA3_9PSED</name>
<reference evidence="12 13" key="1">
    <citation type="submission" date="2020-04" db="EMBL/GenBank/DDBJ databases">
        <authorList>
            <person name="Yao Y."/>
            <person name="He Z."/>
        </authorList>
    </citation>
    <scope>NUCLEOTIDE SEQUENCE [LARGE SCALE GENOMIC DNA]</scope>
    <source>
        <strain evidence="12 13">CY-1</strain>
    </source>
</reference>
<sequence length="405" mass="44450">MAVKAARTSVYTWEGTDRKGTKVTGELSAQNPAMIRTKLRKQGINPGKVRRKTTSIFNLGKRIKAQDIALFTRQMATMMKAGVPLLLSFDIIGEGFDNPAMRKLVDEVKQEVAAGNSFATALRKKPQYFDELYCNLVDAGEQAGALDTLLERVATYKEKSESLKAKIRKAMTYPLIVVCVAIIVTGILLVEVVPQFESVFKGFGAQLPSFTLMVIDLSQFMQAWWWMLLGVLVTAAFAVRHALKTSQGFRDRMDTWLLKLPLVGTLMYKSAVARFARTLSTTFAAGVPLVEALESVAGATGNIVFKRAVLRIRQDVATGMQLNFSMRTSGIFPNMAIQMTAIGEESGALDDMLDKVAGFYEDEVDNVVDSLTTLMEPFIMVVLGVIVGGLVVAMYLPIFQLGSAI</sequence>
<dbReference type="InterPro" id="IPR018076">
    <property type="entry name" value="T2SS_GspF_dom"/>
</dbReference>
<dbReference type="Gene3D" id="1.20.81.30">
    <property type="entry name" value="Type II secretion system (T2SS), domain F"/>
    <property type="match status" value="2"/>
</dbReference>
<evidence type="ECO:0000313" key="13">
    <source>
        <dbReference type="Proteomes" id="UP000501367"/>
    </source>
</evidence>
<dbReference type="PROSITE" id="PS00874">
    <property type="entry name" value="T2SP_F"/>
    <property type="match status" value="1"/>
</dbReference>
<dbReference type="GO" id="GO:0015628">
    <property type="term" value="P:protein secretion by the type II secretion system"/>
    <property type="evidence" value="ECO:0007669"/>
    <property type="project" value="TreeGrafter"/>
</dbReference>
<keyword evidence="3 9" id="KW-0813">Transport</keyword>
<evidence type="ECO:0000256" key="7">
    <source>
        <dbReference type="ARBA" id="ARBA00022989"/>
    </source>
</evidence>
<keyword evidence="4" id="KW-1003">Cell membrane</keyword>
<keyword evidence="5" id="KW-0997">Cell inner membrane</keyword>
<dbReference type="GeneID" id="72197232"/>
<feature type="transmembrane region" description="Helical" evidence="10">
    <location>
        <begin position="223"/>
        <end position="243"/>
    </location>
</feature>
<accession>A0AAE7DGA3</accession>
<dbReference type="PANTHER" id="PTHR30012:SF7">
    <property type="entry name" value="PROTEIN TRANSPORT PROTEIN HOFC HOMOLOG"/>
    <property type="match status" value="1"/>
</dbReference>
<dbReference type="RefSeq" id="WP_168758958.1">
    <property type="nucleotide sequence ID" value="NZ_CP051487.1"/>
</dbReference>
<evidence type="ECO:0000256" key="9">
    <source>
        <dbReference type="RuleBase" id="RU003923"/>
    </source>
</evidence>
<gene>
    <name evidence="12" type="ORF">HGP31_26755</name>
</gene>
<organism evidence="12 13">
    <name type="scientific">Pseudomonas umsongensis</name>
    <dbReference type="NCBI Taxonomy" id="198618"/>
    <lineage>
        <taxon>Bacteria</taxon>
        <taxon>Pseudomonadati</taxon>
        <taxon>Pseudomonadota</taxon>
        <taxon>Gammaproteobacteria</taxon>
        <taxon>Pseudomonadales</taxon>
        <taxon>Pseudomonadaceae</taxon>
        <taxon>Pseudomonas</taxon>
    </lineage>
</organism>
<comment type="subcellular location">
    <subcellularLocation>
        <location evidence="1 9">Cell inner membrane</location>
        <topology evidence="1 9">Multi-pass membrane protein</topology>
    </subcellularLocation>
</comment>
<evidence type="ECO:0000256" key="1">
    <source>
        <dbReference type="ARBA" id="ARBA00004429"/>
    </source>
</evidence>
<evidence type="ECO:0000256" key="10">
    <source>
        <dbReference type="SAM" id="Phobius"/>
    </source>
</evidence>
<evidence type="ECO:0000256" key="2">
    <source>
        <dbReference type="ARBA" id="ARBA00005745"/>
    </source>
</evidence>
<evidence type="ECO:0000256" key="4">
    <source>
        <dbReference type="ARBA" id="ARBA00022475"/>
    </source>
</evidence>
<dbReference type="InterPro" id="IPR003004">
    <property type="entry name" value="GspF/PilC"/>
</dbReference>
<dbReference type="Pfam" id="PF00482">
    <property type="entry name" value="T2SSF"/>
    <property type="match status" value="2"/>
</dbReference>
<evidence type="ECO:0000313" key="12">
    <source>
        <dbReference type="EMBL" id="QJC81717.1"/>
    </source>
</evidence>
<keyword evidence="8 10" id="KW-0472">Membrane</keyword>
<evidence type="ECO:0000259" key="11">
    <source>
        <dbReference type="Pfam" id="PF00482"/>
    </source>
</evidence>
<feature type="domain" description="Type II secretion system protein GspF" evidence="11">
    <location>
        <begin position="275"/>
        <end position="397"/>
    </location>
</feature>
<dbReference type="PRINTS" id="PR00812">
    <property type="entry name" value="BCTERIALGSPF"/>
</dbReference>